<dbReference type="AlphaFoldDB" id="A0A6I4J0U5"/>
<proteinExistence type="predicted"/>
<evidence type="ECO:0008006" key="3">
    <source>
        <dbReference type="Google" id="ProtNLM"/>
    </source>
</evidence>
<keyword evidence="2" id="KW-1185">Reference proteome</keyword>
<dbReference type="GO" id="GO:0015774">
    <property type="term" value="P:polysaccharide transport"/>
    <property type="evidence" value="ECO:0007669"/>
    <property type="project" value="InterPro"/>
</dbReference>
<dbReference type="Pfam" id="PF05159">
    <property type="entry name" value="Capsule_synth"/>
    <property type="match status" value="1"/>
</dbReference>
<organism evidence="1 2">
    <name type="scientific">Sphingomonas horti</name>
    <dbReference type="NCBI Taxonomy" id="2682842"/>
    <lineage>
        <taxon>Bacteria</taxon>
        <taxon>Pseudomonadati</taxon>
        <taxon>Pseudomonadota</taxon>
        <taxon>Alphaproteobacteria</taxon>
        <taxon>Sphingomonadales</taxon>
        <taxon>Sphingomonadaceae</taxon>
        <taxon>Sphingomonas</taxon>
    </lineage>
</organism>
<gene>
    <name evidence="1" type="ORF">GON01_08680</name>
</gene>
<name>A0A6I4J0U5_9SPHN</name>
<dbReference type="RefSeq" id="WP_157026976.1">
    <property type="nucleotide sequence ID" value="NZ_WQMS01000009.1"/>
</dbReference>
<dbReference type="InterPro" id="IPR007833">
    <property type="entry name" value="Capsule_polysaccharide_synth"/>
</dbReference>
<dbReference type="Proteomes" id="UP000441389">
    <property type="component" value="Unassembled WGS sequence"/>
</dbReference>
<dbReference type="EMBL" id="WQMS01000009">
    <property type="protein sequence ID" value="MVO78007.1"/>
    <property type="molecule type" value="Genomic_DNA"/>
</dbReference>
<reference evidence="1 2" key="1">
    <citation type="submission" date="2019-12" db="EMBL/GenBank/DDBJ databases">
        <authorList>
            <person name="Huq M.A."/>
        </authorList>
    </citation>
    <scope>NUCLEOTIDE SEQUENCE [LARGE SCALE GENOMIC DNA]</scope>
    <source>
        <strain evidence="1 2">MAH-20</strain>
    </source>
</reference>
<sequence length="445" mass="50944">MKLPKVVFFARGYQADYFPTLASNRYEAVFVTLTRAEKRIVERRGHKVVACFECDFDRLPEEELPEAYLRTSFMADRFLGRFDAPMRRHILAKERAFWSRILDEHRPAAVVNELVAIEISEVLLIEAEARGIRYLAGMNCVVNDLFYWLPDPLSLSGRFIPDSRPGDESRRAAEAYLEEVRQQDYKPFYVQNLSDRRALRPIAAAAAKFAYWRLKRLFGRRFSYETYSEEYAKKLSVFFKSFFVGYDRLEDIPDGIEAIFYPLHQEPEATLNYMSEFYSDQVSTIENILKCLTPDQVLVVKEHPVDKGSLLRRKFRLIRKNCSALYYLPAEVHGRQVLDRASRVVTLTSTVGWEAAVTGHPVYVMGQIFYDNVPGITRIANFADLKAALRLPLSDQSRASLESVGDLVARMVEASYRGNPFPHAGLYSEDNRKAVVHAIASAAGA</sequence>
<evidence type="ECO:0000313" key="2">
    <source>
        <dbReference type="Proteomes" id="UP000441389"/>
    </source>
</evidence>
<accession>A0A6I4J0U5</accession>
<comment type="caution">
    <text evidence="1">The sequence shown here is derived from an EMBL/GenBank/DDBJ whole genome shotgun (WGS) entry which is preliminary data.</text>
</comment>
<dbReference type="GO" id="GO:0000271">
    <property type="term" value="P:polysaccharide biosynthetic process"/>
    <property type="evidence" value="ECO:0007669"/>
    <property type="project" value="InterPro"/>
</dbReference>
<evidence type="ECO:0000313" key="1">
    <source>
        <dbReference type="EMBL" id="MVO78007.1"/>
    </source>
</evidence>
<protein>
    <recommendedName>
        <fullName evidence="3">Capsule polysaccharide biosynthesis protein</fullName>
    </recommendedName>
</protein>